<evidence type="ECO:0000313" key="1">
    <source>
        <dbReference type="EMBL" id="TVU19180.1"/>
    </source>
</evidence>
<protein>
    <submittedName>
        <fullName evidence="1">Uncharacterized protein</fullName>
    </submittedName>
</protein>
<comment type="caution">
    <text evidence="1">The sequence shown here is derived from an EMBL/GenBank/DDBJ whole genome shotgun (WGS) entry which is preliminary data.</text>
</comment>
<keyword evidence="2" id="KW-1185">Reference proteome</keyword>
<dbReference type="EMBL" id="RWGY01000029">
    <property type="protein sequence ID" value="TVU19180.1"/>
    <property type="molecule type" value="Genomic_DNA"/>
</dbReference>
<proteinExistence type="predicted"/>
<gene>
    <name evidence="1" type="ORF">EJB05_35317</name>
</gene>
<dbReference type="Gramene" id="TVU19180">
    <property type="protein sequence ID" value="TVU19180"/>
    <property type="gene ID" value="EJB05_35317"/>
</dbReference>
<accession>A0A5J9U7Q0</accession>
<reference evidence="1 2" key="1">
    <citation type="journal article" date="2019" name="Sci. Rep.">
        <title>A high-quality genome of Eragrostis curvula grass provides insights into Poaceae evolution and supports new strategies to enhance forage quality.</title>
        <authorList>
            <person name="Carballo J."/>
            <person name="Santos B.A.C.M."/>
            <person name="Zappacosta D."/>
            <person name="Garbus I."/>
            <person name="Selva J.P."/>
            <person name="Gallo C.A."/>
            <person name="Diaz A."/>
            <person name="Albertini E."/>
            <person name="Caccamo M."/>
            <person name="Echenique V."/>
        </authorList>
    </citation>
    <scope>NUCLEOTIDE SEQUENCE [LARGE SCALE GENOMIC DNA]</scope>
    <source>
        <strain evidence="2">cv. Victoria</strain>
        <tissue evidence="1">Leaf</tissue>
    </source>
</reference>
<evidence type="ECO:0000313" key="2">
    <source>
        <dbReference type="Proteomes" id="UP000324897"/>
    </source>
</evidence>
<name>A0A5J9U7Q0_9POAL</name>
<dbReference type="AlphaFoldDB" id="A0A5J9U7Q0"/>
<organism evidence="1 2">
    <name type="scientific">Eragrostis curvula</name>
    <name type="common">weeping love grass</name>
    <dbReference type="NCBI Taxonomy" id="38414"/>
    <lineage>
        <taxon>Eukaryota</taxon>
        <taxon>Viridiplantae</taxon>
        <taxon>Streptophyta</taxon>
        <taxon>Embryophyta</taxon>
        <taxon>Tracheophyta</taxon>
        <taxon>Spermatophyta</taxon>
        <taxon>Magnoliopsida</taxon>
        <taxon>Liliopsida</taxon>
        <taxon>Poales</taxon>
        <taxon>Poaceae</taxon>
        <taxon>PACMAD clade</taxon>
        <taxon>Chloridoideae</taxon>
        <taxon>Eragrostideae</taxon>
        <taxon>Eragrostidinae</taxon>
        <taxon>Eragrostis</taxon>
    </lineage>
</organism>
<dbReference type="OrthoDB" id="10669459at2759"/>
<dbReference type="Proteomes" id="UP000324897">
    <property type="component" value="Chromosome 7"/>
</dbReference>
<sequence length="304" mass="32072">MEVVANKLVSETPVLEGAALEELKALLDLQMKMFIEGLDELFAARDAKLDALFARSGASTSGGSGVLDTTEAQEVTLDLNLAATATSAINDEPSDIDFDAPSSCSTKCPNRVFDVSMPVPACTIAEEIVPDTVLVVAASVETTAEPSDINIGTASSCSTEFPNLIIDDAPLVPELFLDPILGFDASSAVGIEPSTIHIGMPITCLTKCLSVFIDIMAPAVVYATAEEVMLDHFHAPPSDLATGCITIVLSDGPDIIVDAGLAAYWMDIHVMLETSNVSFGVFMLKPESPDPKEINCVGLINEDY</sequence>